<evidence type="ECO:0000313" key="2">
    <source>
        <dbReference type="EMBL" id="MPN65120.1"/>
    </source>
</evidence>
<feature type="domain" description="DUF6487" evidence="1">
    <location>
        <begin position="9"/>
        <end position="78"/>
    </location>
</feature>
<gene>
    <name evidence="2" type="ORF">SDC9_212899</name>
</gene>
<dbReference type="Pfam" id="PF20097">
    <property type="entry name" value="DUF6487"/>
    <property type="match status" value="1"/>
</dbReference>
<dbReference type="InterPro" id="IPR045504">
    <property type="entry name" value="DUF6487"/>
</dbReference>
<organism evidence="2">
    <name type="scientific">bioreactor metagenome</name>
    <dbReference type="NCBI Taxonomy" id="1076179"/>
    <lineage>
        <taxon>unclassified sequences</taxon>
        <taxon>metagenomes</taxon>
        <taxon>ecological metagenomes</taxon>
    </lineage>
</organism>
<reference evidence="2" key="1">
    <citation type="submission" date="2019-08" db="EMBL/GenBank/DDBJ databases">
        <authorList>
            <person name="Kucharzyk K."/>
            <person name="Murdoch R.W."/>
            <person name="Higgins S."/>
            <person name="Loffler F."/>
        </authorList>
    </citation>
    <scope>NUCLEOTIDE SEQUENCE</scope>
</reference>
<evidence type="ECO:0000259" key="1">
    <source>
        <dbReference type="Pfam" id="PF20097"/>
    </source>
</evidence>
<name>A0A645JQ13_9ZZZZ</name>
<dbReference type="AlphaFoldDB" id="A0A645JQ13"/>
<sequence length="80" mass="9245">MLGGMIMICPYCNQEMKEGIIEADGRKSVIWAEKNKKRGLISKIMKRDCIVLAQAWIVNSAIISYYCYNCEKIIINRKEL</sequence>
<dbReference type="EMBL" id="VSSQ01147017">
    <property type="protein sequence ID" value="MPN65120.1"/>
    <property type="molecule type" value="Genomic_DNA"/>
</dbReference>
<protein>
    <recommendedName>
        <fullName evidence="1">DUF6487 domain-containing protein</fullName>
    </recommendedName>
</protein>
<comment type="caution">
    <text evidence="2">The sequence shown here is derived from an EMBL/GenBank/DDBJ whole genome shotgun (WGS) entry which is preliminary data.</text>
</comment>
<proteinExistence type="predicted"/>
<accession>A0A645JQ13</accession>